<evidence type="ECO:0000313" key="3">
    <source>
        <dbReference type="Proteomes" id="UP000231179"/>
    </source>
</evidence>
<dbReference type="Proteomes" id="UP000231179">
    <property type="component" value="Chromosome"/>
</dbReference>
<keyword evidence="3" id="KW-1185">Reference proteome</keyword>
<dbReference type="Pfam" id="PF00561">
    <property type="entry name" value="Abhydrolase_1"/>
    <property type="match status" value="1"/>
</dbReference>
<accession>A0A2K8KKN9</accession>
<dbReference type="InterPro" id="IPR000073">
    <property type="entry name" value="AB_hydrolase_1"/>
</dbReference>
<reference evidence="2 3" key="1">
    <citation type="submission" date="2017-11" db="EMBL/GenBank/DDBJ databases">
        <title>Complete genome sequence of Spiroplasma clarkii CN-5 (DSM 19994).</title>
        <authorList>
            <person name="Tsai Y.-M."/>
            <person name="Chang A."/>
            <person name="Lo W.-S."/>
            <person name="Kuo C.-H."/>
        </authorList>
    </citation>
    <scope>NUCLEOTIDE SEQUENCE [LARGE SCALE GENOMIC DNA]</scope>
    <source>
        <strain evidence="2 3">CN-5</strain>
    </source>
</reference>
<dbReference type="SUPFAM" id="SSF53474">
    <property type="entry name" value="alpha/beta-Hydrolases"/>
    <property type="match status" value="1"/>
</dbReference>
<evidence type="ECO:0000313" key="2">
    <source>
        <dbReference type="EMBL" id="ATX70831.1"/>
    </source>
</evidence>
<dbReference type="EMBL" id="CP024870">
    <property type="protein sequence ID" value="ATX70831.1"/>
    <property type="molecule type" value="Genomic_DNA"/>
</dbReference>
<sequence length="308" mass="35671">MNQFILEKLVSGLNKTNLHKDIYQTIGWEQLLNLYKESLTATYLDNNYEFEEFNGWEKVVVDNKLHAIVHLNKKPSRKWIIACHGYTSSKESAALGAWCFNKLGYNILAFDFLNHGESAAGLVTFGINEVQSLEQVISWVNQTYKVNQIGLIGFSMGAHTVNIYALKPGVKHKKNKVKFIVSDSTYYSIKDVLVILGKIKFQLIESMFNSIKQSLIEYYLSEYNIDLLEYDLNTLKNNTKNTVPALFFHTKADNITDYRDSERIFVLRNSLTKQDQIKIFNKGEHLQAQNEYFSEYNKILQEFLSQIK</sequence>
<dbReference type="PANTHER" id="PTHR43358">
    <property type="entry name" value="ALPHA/BETA-HYDROLASE"/>
    <property type="match status" value="1"/>
</dbReference>
<proteinExistence type="predicted"/>
<evidence type="ECO:0000259" key="1">
    <source>
        <dbReference type="Pfam" id="PF00561"/>
    </source>
</evidence>
<gene>
    <name evidence="2" type="ORF">SCLAR_v1c05120</name>
</gene>
<dbReference type="InterPro" id="IPR052920">
    <property type="entry name" value="DNA-binding_regulatory"/>
</dbReference>
<dbReference type="Gene3D" id="3.40.50.1820">
    <property type="entry name" value="alpha/beta hydrolase"/>
    <property type="match status" value="1"/>
</dbReference>
<organism evidence="2 3">
    <name type="scientific">Spiroplasma clarkii</name>
    <dbReference type="NCBI Taxonomy" id="2139"/>
    <lineage>
        <taxon>Bacteria</taxon>
        <taxon>Bacillati</taxon>
        <taxon>Mycoplasmatota</taxon>
        <taxon>Mollicutes</taxon>
        <taxon>Entomoplasmatales</taxon>
        <taxon>Spiroplasmataceae</taxon>
        <taxon>Spiroplasma</taxon>
    </lineage>
</organism>
<dbReference type="InterPro" id="IPR029058">
    <property type="entry name" value="AB_hydrolase_fold"/>
</dbReference>
<feature type="domain" description="AB hydrolase-1" evidence="1">
    <location>
        <begin position="79"/>
        <end position="185"/>
    </location>
</feature>
<protein>
    <recommendedName>
        <fullName evidence="1">AB hydrolase-1 domain-containing protein</fullName>
    </recommendedName>
</protein>
<name>A0A2K8KKN9_9MOLU</name>
<dbReference type="PANTHER" id="PTHR43358:SF4">
    <property type="entry name" value="ALPHA_BETA HYDROLASE FOLD-1 DOMAIN-CONTAINING PROTEIN"/>
    <property type="match status" value="1"/>
</dbReference>
<dbReference type="RefSeq" id="WP_100254390.1">
    <property type="nucleotide sequence ID" value="NZ_CP024870.1"/>
</dbReference>
<dbReference type="AlphaFoldDB" id="A0A2K8KKN9"/>